<keyword evidence="8" id="KW-1185">Reference proteome</keyword>
<dbReference type="InterPro" id="IPR055372">
    <property type="entry name" value="CBM96"/>
</dbReference>
<feature type="signal peptide" evidence="5">
    <location>
        <begin position="1"/>
        <end position="31"/>
    </location>
</feature>
<accession>A0A5Q2MFR8</accession>
<feature type="compositionally biased region" description="Low complexity" evidence="4">
    <location>
        <begin position="583"/>
        <end position="597"/>
    </location>
</feature>
<name>A0A5Q2MFR8_9ACTN</name>
<gene>
    <name evidence="7" type="ORF">GEV26_00035</name>
</gene>
<dbReference type="AlphaFoldDB" id="A0A5Q2MFR8"/>
<dbReference type="Pfam" id="PF24517">
    <property type="entry name" value="CBM96"/>
    <property type="match status" value="1"/>
</dbReference>
<feature type="compositionally biased region" description="Low complexity" evidence="4">
    <location>
        <begin position="31"/>
        <end position="45"/>
    </location>
</feature>
<evidence type="ECO:0000259" key="6">
    <source>
        <dbReference type="Pfam" id="PF24517"/>
    </source>
</evidence>
<evidence type="ECO:0000256" key="2">
    <source>
        <dbReference type="ARBA" id="ARBA00022525"/>
    </source>
</evidence>
<evidence type="ECO:0000256" key="4">
    <source>
        <dbReference type="SAM" id="MobiDB-lite"/>
    </source>
</evidence>
<protein>
    <submittedName>
        <fullName evidence="7">DNRLRE domain-containing protein</fullName>
    </submittedName>
</protein>
<organism evidence="7 8">
    <name type="scientific">Aeromicrobium yanjiei</name>
    <dbReference type="NCBI Taxonomy" id="2662028"/>
    <lineage>
        <taxon>Bacteria</taxon>
        <taxon>Bacillati</taxon>
        <taxon>Actinomycetota</taxon>
        <taxon>Actinomycetes</taxon>
        <taxon>Propionibacteriales</taxon>
        <taxon>Nocardioidaceae</taxon>
        <taxon>Aeromicrobium</taxon>
    </lineage>
</organism>
<comment type="subcellular location">
    <subcellularLocation>
        <location evidence="1">Secreted</location>
    </subcellularLocation>
</comment>
<feature type="region of interest" description="Disordered" evidence="4">
    <location>
        <begin position="542"/>
        <end position="601"/>
    </location>
</feature>
<proteinExistence type="predicted"/>
<keyword evidence="3 5" id="KW-0732">Signal</keyword>
<evidence type="ECO:0000256" key="3">
    <source>
        <dbReference type="ARBA" id="ARBA00022729"/>
    </source>
</evidence>
<feature type="chain" id="PRO_5024414675" evidence="5">
    <location>
        <begin position="32"/>
        <end position="756"/>
    </location>
</feature>
<dbReference type="GO" id="GO:0005576">
    <property type="term" value="C:extracellular region"/>
    <property type="evidence" value="ECO:0007669"/>
    <property type="project" value="UniProtKB-SubCell"/>
</dbReference>
<sequence length="756" mass="81096">MRMLARLRLLTLVFVTLGLLASLAAAIPASAEDAAPPVSPTPTAVDSDDDGTLDAPDTAAAAAAAAAKAEPVEDLSKRTAMVTVVANPDGTFTSKEFATPVRMKQDSDWVDVDYTLTKQPDGSWAPKAAPVDVSINGGSPKEAARVTFDDGESVAVTWPQNLPEPTVSGGVATYKLSNATDLLLAVTSNGVNAHLRLNQEPAADDPVFTFGLRAEGVEVDQTKSGGLEISGDDGETIAETSNLVAWDDNTDYAGDPANVVNLDATLVETTTTGDVTQHTLDLTTPNGFLSDPDTQYPVIIDPDLGMSRTRDTFVRSGDTTDHGSENRLIVGKIDPSVSSNSNPTRSYLKFYNGTIEDNPNVEVLSAKLGLYQYYGYSCSDRRMYAYPVGTPWDDNITWANKPDAVAGGYSTYVDDNRGAAGCGDGWTTMNVTNMAKAWNTGAVDMQGLRLHAEDEDRSSYERRFCSMNPQSGTSCNTAAKTPYLSVTYGVYTQAVALGDLAPSVSVGDELSASALAKAGIDLDEIPQGGAVLAETDPSLADQELGEEPSTLEDPSSQSGEQEDDPILDDPATPDAEELTGELTTDPPASDSSTTGPSISAAAAGSWRLPSTIIRTYRRHYSDGSMQYMVVRHGRSFGWTGYDGKPKKAFGWQKGWVKHNARLASVKATLKYGKWNGAEKRFQMRASKMLCSTSWWGRKSCKVVDTMLFRVVYEYGAKRQAVGDPYSYGVVTSYCVNGSQWCPSWVNEAARKYLKTK</sequence>
<evidence type="ECO:0000313" key="8">
    <source>
        <dbReference type="Proteomes" id="UP000392064"/>
    </source>
</evidence>
<dbReference type="EMBL" id="CP045736">
    <property type="protein sequence ID" value="QGG39892.1"/>
    <property type="molecule type" value="Genomic_DNA"/>
</dbReference>
<reference evidence="7 8" key="1">
    <citation type="submission" date="2019-11" db="EMBL/GenBank/DDBJ databases">
        <authorList>
            <person name="Li J."/>
        </authorList>
    </citation>
    <scope>NUCLEOTIDE SEQUENCE [LARGE SCALE GENOMIC DNA]</scope>
    <source>
        <strain evidence="7 8">MF47</strain>
        <plasmid evidence="7 8">p001</plasmid>
    </source>
</reference>
<keyword evidence="2" id="KW-0964">Secreted</keyword>
<dbReference type="Proteomes" id="UP000392064">
    <property type="component" value="Plasmid p001"/>
</dbReference>
<feature type="domain" description="Carbohydrate-binding module family 96" evidence="6">
    <location>
        <begin position="307"/>
        <end position="440"/>
    </location>
</feature>
<evidence type="ECO:0000256" key="1">
    <source>
        <dbReference type="ARBA" id="ARBA00004613"/>
    </source>
</evidence>
<feature type="region of interest" description="Disordered" evidence="4">
    <location>
        <begin position="31"/>
        <end position="65"/>
    </location>
</feature>
<evidence type="ECO:0000313" key="7">
    <source>
        <dbReference type="EMBL" id="QGG39892.1"/>
    </source>
</evidence>
<evidence type="ECO:0000256" key="5">
    <source>
        <dbReference type="SAM" id="SignalP"/>
    </source>
</evidence>
<dbReference type="KEGG" id="aef:GEV26_00035"/>
<keyword evidence="7" id="KW-0614">Plasmid</keyword>
<dbReference type="NCBIfam" id="NF033679">
    <property type="entry name" value="DNRLRE_dom"/>
    <property type="match status" value="1"/>
</dbReference>
<geneLocation type="plasmid" evidence="7 8">
    <name>p001</name>
</geneLocation>